<feature type="transmembrane region" description="Helical" evidence="1">
    <location>
        <begin position="280"/>
        <end position="298"/>
    </location>
</feature>
<organism evidence="3 4">
    <name type="scientific">Borborobacter arsenicus</name>
    <dbReference type="NCBI Taxonomy" id="1851146"/>
    <lineage>
        <taxon>Bacteria</taxon>
        <taxon>Pseudomonadati</taxon>
        <taxon>Pseudomonadota</taxon>
        <taxon>Alphaproteobacteria</taxon>
        <taxon>Hyphomicrobiales</taxon>
        <taxon>Phyllobacteriaceae</taxon>
        <taxon>Borborobacter</taxon>
    </lineage>
</organism>
<feature type="transmembrane region" description="Helical" evidence="1">
    <location>
        <begin position="159"/>
        <end position="180"/>
    </location>
</feature>
<accession>A0A432V237</accession>
<feature type="transmembrane region" description="Helical" evidence="1">
    <location>
        <begin position="134"/>
        <end position="152"/>
    </location>
</feature>
<evidence type="ECO:0000259" key="2">
    <source>
        <dbReference type="Pfam" id="PF14378"/>
    </source>
</evidence>
<evidence type="ECO:0000313" key="3">
    <source>
        <dbReference type="EMBL" id="RUM96122.1"/>
    </source>
</evidence>
<dbReference type="InterPro" id="IPR026841">
    <property type="entry name" value="Aur1/Ipt1"/>
</dbReference>
<dbReference type="OrthoDB" id="7584858at2"/>
<dbReference type="Proteomes" id="UP000281647">
    <property type="component" value="Unassembled WGS sequence"/>
</dbReference>
<sequence length="311" mass="33732">MTQSRFRLWPAELFILKLSASLMALDACLILLRGSNIDIASYGAVIGLAVVLFAVGFAYRRTGRSEPIASTAICTGLLVLFTSSMSQFSYLLLPNPRPVIDAWLTAIDGLFGYHWPDALALSARHPLFNEAMRFAYLSTLPQMAILVVVLGLTGRIRTLQALIGSIAISGMLTVMFWGVFPSLGPSTLYAVSPEILATVRPVVDPEYGADITRLLHDGPSHLSPDEIRGLIAFPSYHTVLAATATYYSRKVSWAFPFFLIVNLIVLPAVLVHGGHHLVDIPAGFAVFAVSAFIAHRMVGDNRLPQPALGAR</sequence>
<evidence type="ECO:0000256" key="1">
    <source>
        <dbReference type="SAM" id="Phobius"/>
    </source>
</evidence>
<feature type="transmembrane region" description="Helical" evidence="1">
    <location>
        <begin position="39"/>
        <end position="59"/>
    </location>
</feature>
<feature type="domain" description="Inositolphosphotransferase Aur1/Ipt1" evidence="2">
    <location>
        <begin position="103"/>
        <end position="291"/>
    </location>
</feature>
<reference evidence="3 4" key="1">
    <citation type="submission" date="2018-11" db="EMBL/GenBank/DDBJ databases">
        <title>Pseudaminobacter arsenicus sp. nov., an arsenic-resistant bacterium isolated from arsenic-rich aquifers.</title>
        <authorList>
            <person name="Mu Y."/>
        </authorList>
    </citation>
    <scope>NUCLEOTIDE SEQUENCE [LARGE SCALE GENOMIC DNA]</scope>
    <source>
        <strain evidence="3 4">CB3</strain>
    </source>
</reference>
<keyword evidence="1" id="KW-0812">Transmembrane</keyword>
<keyword evidence="1" id="KW-0472">Membrane</keyword>
<keyword evidence="4" id="KW-1185">Reference proteome</keyword>
<proteinExistence type="predicted"/>
<dbReference type="RefSeq" id="WP_128628165.1">
    <property type="nucleotide sequence ID" value="NZ_RKST01000022.1"/>
</dbReference>
<gene>
    <name evidence="3" type="ORF">EET67_19195</name>
</gene>
<feature type="transmembrane region" description="Helical" evidence="1">
    <location>
        <begin position="71"/>
        <end position="93"/>
    </location>
</feature>
<feature type="transmembrane region" description="Helical" evidence="1">
    <location>
        <begin position="254"/>
        <end position="274"/>
    </location>
</feature>
<comment type="caution">
    <text evidence="3">The sequence shown here is derived from an EMBL/GenBank/DDBJ whole genome shotgun (WGS) entry which is preliminary data.</text>
</comment>
<dbReference type="AlphaFoldDB" id="A0A432V237"/>
<dbReference type="EMBL" id="RKST01000022">
    <property type="protein sequence ID" value="RUM96122.1"/>
    <property type="molecule type" value="Genomic_DNA"/>
</dbReference>
<evidence type="ECO:0000313" key="4">
    <source>
        <dbReference type="Proteomes" id="UP000281647"/>
    </source>
</evidence>
<dbReference type="GO" id="GO:0016020">
    <property type="term" value="C:membrane"/>
    <property type="evidence" value="ECO:0007669"/>
    <property type="project" value="UniProtKB-SubCell"/>
</dbReference>
<protein>
    <recommendedName>
        <fullName evidence="2">Inositolphosphotransferase Aur1/Ipt1 domain-containing protein</fullName>
    </recommendedName>
</protein>
<dbReference type="Pfam" id="PF14378">
    <property type="entry name" value="PAP2_3"/>
    <property type="match status" value="1"/>
</dbReference>
<name>A0A432V237_9HYPH</name>
<keyword evidence="1" id="KW-1133">Transmembrane helix</keyword>
<feature type="transmembrane region" description="Helical" evidence="1">
    <location>
        <begin position="12"/>
        <end position="33"/>
    </location>
</feature>